<dbReference type="PROSITE" id="PS00065">
    <property type="entry name" value="D_2_HYDROXYACID_DH_1"/>
    <property type="match status" value="1"/>
</dbReference>
<dbReference type="AlphaFoldDB" id="A0AA45HHM2"/>
<name>A0AA45HHM2_9BACT</name>
<reference evidence="7 8" key="1">
    <citation type="submission" date="2018-05" db="EMBL/GenBank/DDBJ databases">
        <title>Genomic Encyclopedia of Type Strains, Phase IV (KMG-IV): sequencing the most valuable type-strain genomes for metagenomic binning, comparative biology and taxonomic classification.</title>
        <authorList>
            <person name="Goeker M."/>
        </authorList>
    </citation>
    <scope>NUCLEOTIDE SEQUENCE [LARGE SCALE GENOMIC DNA]</scope>
    <source>
        <strain evidence="7 8">DSM 24906</strain>
    </source>
</reference>
<evidence type="ECO:0000313" key="8">
    <source>
        <dbReference type="Proteomes" id="UP000245921"/>
    </source>
</evidence>
<keyword evidence="2 4" id="KW-0560">Oxidoreductase</keyword>
<evidence type="ECO:0000256" key="1">
    <source>
        <dbReference type="ARBA" id="ARBA00005854"/>
    </source>
</evidence>
<dbReference type="SUPFAM" id="SSF52283">
    <property type="entry name" value="Formate/glycerate dehydrogenase catalytic domain-like"/>
    <property type="match status" value="1"/>
</dbReference>
<evidence type="ECO:0000256" key="3">
    <source>
        <dbReference type="ARBA" id="ARBA00023027"/>
    </source>
</evidence>
<evidence type="ECO:0000313" key="7">
    <source>
        <dbReference type="EMBL" id="PWJ87556.1"/>
    </source>
</evidence>
<comment type="caution">
    <text evidence="7">The sequence shown here is derived from an EMBL/GenBank/DDBJ whole genome shotgun (WGS) entry which is preliminary data.</text>
</comment>
<dbReference type="CDD" id="cd12165">
    <property type="entry name" value="2-Hacid_dh_6"/>
    <property type="match status" value="1"/>
</dbReference>
<dbReference type="Pfam" id="PF02826">
    <property type="entry name" value="2-Hacid_dh_C"/>
    <property type="match status" value="1"/>
</dbReference>
<dbReference type="InterPro" id="IPR006139">
    <property type="entry name" value="D-isomer_2_OHA_DH_cat_dom"/>
</dbReference>
<dbReference type="PANTHER" id="PTHR43761">
    <property type="entry name" value="D-ISOMER SPECIFIC 2-HYDROXYACID DEHYDROGENASE FAMILY PROTEIN (AFU_ORTHOLOGUE AFUA_1G13630)"/>
    <property type="match status" value="1"/>
</dbReference>
<dbReference type="GO" id="GO:0016616">
    <property type="term" value="F:oxidoreductase activity, acting on the CH-OH group of donors, NAD or NADP as acceptor"/>
    <property type="evidence" value="ECO:0007669"/>
    <property type="project" value="InterPro"/>
</dbReference>
<evidence type="ECO:0000259" key="6">
    <source>
        <dbReference type="Pfam" id="PF02826"/>
    </source>
</evidence>
<comment type="similarity">
    <text evidence="1 4">Belongs to the D-isomer specific 2-hydroxyacid dehydrogenase family.</text>
</comment>
<dbReference type="InterPro" id="IPR029752">
    <property type="entry name" value="D-isomer_DH_CS1"/>
</dbReference>
<evidence type="ECO:0000256" key="2">
    <source>
        <dbReference type="ARBA" id="ARBA00023002"/>
    </source>
</evidence>
<accession>A0AA45HHM2</accession>
<evidence type="ECO:0000256" key="4">
    <source>
        <dbReference type="RuleBase" id="RU003719"/>
    </source>
</evidence>
<dbReference type="Pfam" id="PF00389">
    <property type="entry name" value="2-Hacid_dh"/>
    <property type="match status" value="1"/>
</dbReference>
<dbReference type="Proteomes" id="UP000245921">
    <property type="component" value="Unassembled WGS sequence"/>
</dbReference>
<dbReference type="InterPro" id="IPR006140">
    <property type="entry name" value="D-isomer_DH_NAD-bd"/>
</dbReference>
<dbReference type="Gene3D" id="3.40.50.720">
    <property type="entry name" value="NAD(P)-binding Rossmann-like Domain"/>
    <property type="match status" value="2"/>
</dbReference>
<keyword evidence="3" id="KW-0520">NAD</keyword>
<feature type="domain" description="D-isomer specific 2-hydroxyacid dehydrogenase catalytic" evidence="5">
    <location>
        <begin position="17"/>
        <end position="326"/>
    </location>
</feature>
<dbReference type="PANTHER" id="PTHR43761:SF1">
    <property type="entry name" value="D-ISOMER SPECIFIC 2-HYDROXYACID DEHYDROGENASE CATALYTIC DOMAIN-CONTAINING PROTEIN-RELATED"/>
    <property type="match status" value="1"/>
</dbReference>
<dbReference type="EMBL" id="QGGI01000023">
    <property type="protein sequence ID" value="PWJ87556.1"/>
    <property type="molecule type" value="Genomic_DNA"/>
</dbReference>
<feature type="domain" description="D-isomer specific 2-hydroxyacid dehydrogenase NAD-binding" evidence="6">
    <location>
        <begin position="105"/>
        <end position="294"/>
    </location>
</feature>
<dbReference type="InterPro" id="IPR050418">
    <property type="entry name" value="D-iso_2-hydroxyacid_DH_PdxB"/>
</dbReference>
<dbReference type="SUPFAM" id="SSF51735">
    <property type="entry name" value="NAD(P)-binding Rossmann-fold domains"/>
    <property type="match status" value="1"/>
</dbReference>
<gene>
    <name evidence="7" type="ORF">C7380_12339</name>
</gene>
<dbReference type="GO" id="GO:0051287">
    <property type="term" value="F:NAD binding"/>
    <property type="evidence" value="ECO:0007669"/>
    <property type="project" value="InterPro"/>
</dbReference>
<keyword evidence="8" id="KW-1185">Reference proteome</keyword>
<proteinExistence type="inferred from homology"/>
<sequence length="327" mass="37129">MKFLFDHILTDYWKVKIEEISNEFKNFNVIKKDPNIPLKEQLEDIDCLIGGSIKKEDLIKAKNLKAIFVPFSGVNTLPLEDLKKSNIIVSNSKGNGKVVAERAVSLLMSLTGKIIEYDEDLRKNIWHGFAAGENPESSWESIIEKKVGILGVGSIGKNIAKYLKPYDCKIIGYKKNIVGQSKDYDEYFDIITNNFDYTIKNSDIIFISLPLTDSTRDLINKDNIIKFKNKIIINVGRGPIISQEALYIGLKENILKGACIDVWYNYPEKNSNQCMPLDYPINEFKNIILSPHVGGFNEKALKLSIDWCVENIKAYLNTGKPKNIVKI</sequence>
<protein>
    <submittedName>
        <fullName evidence="7">Phosphoglycerate dehydrogenase-like enzyme</fullName>
    </submittedName>
</protein>
<dbReference type="RefSeq" id="WP_109606263.1">
    <property type="nucleotide sequence ID" value="NZ_JAMHJO010000027.1"/>
</dbReference>
<organism evidence="7 8">
    <name type="scientific">Oceanotoga teriensis</name>
    <dbReference type="NCBI Taxonomy" id="515440"/>
    <lineage>
        <taxon>Bacteria</taxon>
        <taxon>Thermotogati</taxon>
        <taxon>Thermotogota</taxon>
        <taxon>Thermotogae</taxon>
        <taxon>Petrotogales</taxon>
        <taxon>Petrotogaceae</taxon>
        <taxon>Oceanotoga</taxon>
    </lineage>
</organism>
<evidence type="ECO:0000259" key="5">
    <source>
        <dbReference type="Pfam" id="PF00389"/>
    </source>
</evidence>
<dbReference type="InterPro" id="IPR036291">
    <property type="entry name" value="NAD(P)-bd_dom_sf"/>
</dbReference>